<dbReference type="PROSITE" id="PS51257">
    <property type="entry name" value="PROKAR_LIPOPROTEIN"/>
    <property type="match status" value="1"/>
</dbReference>
<dbReference type="GeneID" id="78333161"/>
<proteinExistence type="predicted"/>
<sequence length="122" mass="14182">MKKLMTMVFISIIIIAGCSSGKYADEIDKAVHQQKKQQKILADKQNGDVESKFEKKNANIYVYDKGKYVTIAYKPLKDDDEVHFYTYKITDGKAHYLKNFNSKSYSHAHDADYKEENMNLEE</sequence>
<organism evidence="1 2">
    <name type="scientific">Staphylococcus cohnii subsp. cohnii</name>
    <dbReference type="NCBI Taxonomy" id="74704"/>
    <lineage>
        <taxon>Bacteria</taxon>
        <taxon>Bacillati</taxon>
        <taxon>Bacillota</taxon>
        <taxon>Bacilli</taxon>
        <taxon>Bacillales</taxon>
        <taxon>Staphylococcaceae</taxon>
        <taxon>Staphylococcus</taxon>
        <taxon>Staphylococcus cohnii species complex</taxon>
    </lineage>
</organism>
<name>A0A0F5X6F9_STACC</name>
<dbReference type="Proteomes" id="UP000034455">
    <property type="component" value="Unassembled WGS sequence"/>
</dbReference>
<gene>
    <name evidence="1" type="ORF">UF66_1629</name>
</gene>
<protein>
    <submittedName>
        <fullName evidence="1">Uncharacterized protein</fullName>
    </submittedName>
</protein>
<comment type="caution">
    <text evidence="1">The sequence shown here is derived from an EMBL/GenBank/DDBJ whole genome shotgun (WGS) entry which is preliminary data.</text>
</comment>
<dbReference type="InterPro" id="IPR028075">
    <property type="entry name" value="DUF4467"/>
</dbReference>
<evidence type="ECO:0000313" key="2">
    <source>
        <dbReference type="Proteomes" id="UP000034455"/>
    </source>
</evidence>
<accession>A0A0F5X6F9</accession>
<dbReference type="Gene3D" id="3.10.450.560">
    <property type="match status" value="1"/>
</dbReference>
<dbReference type="Pfam" id="PF14729">
    <property type="entry name" value="DUF4467"/>
    <property type="match status" value="1"/>
</dbReference>
<dbReference type="PATRIC" id="fig|74704.4.peg.33"/>
<dbReference type="AlphaFoldDB" id="A0A0F5X6F9"/>
<evidence type="ECO:0000313" key="1">
    <source>
        <dbReference type="EMBL" id="KKI62878.1"/>
    </source>
</evidence>
<dbReference type="EMBL" id="LAKJ01000027">
    <property type="protein sequence ID" value="KKI62878.1"/>
    <property type="molecule type" value="Genomic_DNA"/>
</dbReference>
<reference evidence="1 2" key="1">
    <citation type="submission" date="2015-03" db="EMBL/GenBank/DDBJ databases">
        <title>Genome Assembly of Staphylococcus cohnii subsp. cohnii strain G22B2.</title>
        <authorList>
            <person name="Nair G."/>
            <person name="Kaur G."/>
            <person name="Khatri I."/>
            <person name="Singh N.K."/>
            <person name="Sathyabama S."/>
            <person name="Maurya S.K."/>
            <person name="Subramanian S."/>
            <person name="Agrewala J.N."/>
            <person name="Mayilraj S."/>
        </authorList>
    </citation>
    <scope>NUCLEOTIDE SEQUENCE [LARGE SCALE GENOMIC DNA]</scope>
    <source>
        <strain evidence="1 2">G22B2</strain>
    </source>
</reference>
<dbReference type="RefSeq" id="WP_019468823.1">
    <property type="nucleotide sequence ID" value="NZ_BKAS01000019.1"/>
</dbReference>